<dbReference type="Gene3D" id="3.40.190.10">
    <property type="entry name" value="Periplasmic binding protein-like II"/>
    <property type="match status" value="1"/>
</dbReference>
<keyword evidence="4" id="KW-1185">Reference proteome</keyword>
<evidence type="ECO:0000256" key="1">
    <source>
        <dbReference type="ARBA" id="ARBA00006987"/>
    </source>
</evidence>
<keyword evidence="2" id="KW-0732">Signal</keyword>
<dbReference type="Pfam" id="PF03401">
    <property type="entry name" value="TctC"/>
    <property type="match status" value="1"/>
</dbReference>
<dbReference type="PANTHER" id="PTHR42928:SF5">
    <property type="entry name" value="BLR1237 PROTEIN"/>
    <property type="match status" value="1"/>
</dbReference>
<dbReference type="InterPro" id="IPR042100">
    <property type="entry name" value="Bug_dom1"/>
</dbReference>
<sequence>MKKNLMTMFGAVLALTLPLAAGAQTYPERPVRVLHGFAAGGNADVVARLVTTEMAKGLGQPMVVEPKAGAGGTIAAATVASAKPDGYNLLLATGGHAIAGVLYDKLPYDTAKSFQPVSALTSFPFLVVVNAASPHNNLGDLIKAAKAKANPMTFGSAGVGTGQHMTGELLANRAGAAFTHVPYRGESASVTALLGNEVDFIVIAPTTALPQVKAGKLRALGTSGSARWSGLPDVPTVAEQGVPNFEVRSWTALLAPAGTPQPVIDRLNAQVATALQDATLRSKLAEATGGDVHASTPKELQATIEGDLKRWGQLVKDAKIQKD</sequence>
<name>A0ABV7W5T1_9BURK</name>
<evidence type="ECO:0000313" key="3">
    <source>
        <dbReference type="EMBL" id="MFC3684411.1"/>
    </source>
</evidence>
<organism evidence="3 4">
    <name type="scientific">Hydrogenophaga luteola</name>
    <dbReference type="NCBI Taxonomy" id="1591122"/>
    <lineage>
        <taxon>Bacteria</taxon>
        <taxon>Pseudomonadati</taxon>
        <taxon>Pseudomonadota</taxon>
        <taxon>Betaproteobacteria</taxon>
        <taxon>Burkholderiales</taxon>
        <taxon>Comamonadaceae</taxon>
        <taxon>Hydrogenophaga</taxon>
    </lineage>
</organism>
<dbReference type="PIRSF" id="PIRSF017082">
    <property type="entry name" value="YflP"/>
    <property type="match status" value="1"/>
</dbReference>
<dbReference type="Gene3D" id="3.40.190.150">
    <property type="entry name" value="Bordetella uptake gene, domain 1"/>
    <property type="match status" value="1"/>
</dbReference>
<dbReference type="SUPFAM" id="SSF53850">
    <property type="entry name" value="Periplasmic binding protein-like II"/>
    <property type="match status" value="1"/>
</dbReference>
<proteinExistence type="inferred from homology"/>
<dbReference type="InterPro" id="IPR005064">
    <property type="entry name" value="BUG"/>
</dbReference>
<dbReference type="EMBL" id="JBHRXX010000005">
    <property type="protein sequence ID" value="MFC3684411.1"/>
    <property type="molecule type" value="Genomic_DNA"/>
</dbReference>
<protein>
    <submittedName>
        <fullName evidence="3">Bug family tripartite tricarboxylate transporter substrate binding protein</fullName>
    </submittedName>
</protein>
<feature type="signal peptide" evidence="2">
    <location>
        <begin position="1"/>
        <end position="23"/>
    </location>
</feature>
<reference evidence="4" key="1">
    <citation type="journal article" date="2019" name="Int. J. Syst. Evol. Microbiol.">
        <title>The Global Catalogue of Microorganisms (GCM) 10K type strain sequencing project: providing services to taxonomists for standard genome sequencing and annotation.</title>
        <authorList>
            <consortium name="The Broad Institute Genomics Platform"/>
            <consortium name="The Broad Institute Genome Sequencing Center for Infectious Disease"/>
            <person name="Wu L."/>
            <person name="Ma J."/>
        </authorList>
    </citation>
    <scope>NUCLEOTIDE SEQUENCE [LARGE SCALE GENOMIC DNA]</scope>
    <source>
        <strain evidence="4">KCTC 42501</strain>
    </source>
</reference>
<evidence type="ECO:0000256" key="2">
    <source>
        <dbReference type="SAM" id="SignalP"/>
    </source>
</evidence>
<dbReference type="Proteomes" id="UP001595729">
    <property type="component" value="Unassembled WGS sequence"/>
</dbReference>
<accession>A0ABV7W5T1</accession>
<comment type="similarity">
    <text evidence="1">Belongs to the UPF0065 (bug) family.</text>
</comment>
<dbReference type="PANTHER" id="PTHR42928">
    <property type="entry name" value="TRICARBOXYLATE-BINDING PROTEIN"/>
    <property type="match status" value="1"/>
</dbReference>
<dbReference type="RefSeq" id="WP_382174276.1">
    <property type="nucleotide sequence ID" value="NZ_JBHRXX010000005.1"/>
</dbReference>
<gene>
    <name evidence="3" type="ORF">ACFOPI_12470</name>
</gene>
<feature type="chain" id="PRO_5047263761" evidence="2">
    <location>
        <begin position="24"/>
        <end position="323"/>
    </location>
</feature>
<comment type="caution">
    <text evidence="3">The sequence shown here is derived from an EMBL/GenBank/DDBJ whole genome shotgun (WGS) entry which is preliminary data.</text>
</comment>
<evidence type="ECO:0000313" key="4">
    <source>
        <dbReference type="Proteomes" id="UP001595729"/>
    </source>
</evidence>